<evidence type="ECO:0000256" key="2">
    <source>
        <dbReference type="ARBA" id="ARBA00001947"/>
    </source>
</evidence>
<evidence type="ECO:0000256" key="3">
    <source>
        <dbReference type="ARBA" id="ARBA00009595"/>
    </source>
</evidence>
<comment type="caution">
    <text evidence="11">The sequence shown here is derived from an EMBL/GenBank/DDBJ whole genome shotgun (WGS) entry which is preliminary data.</text>
</comment>
<keyword evidence="12" id="KW-1185">Reference proteome</keyword>
<accession>A0ABR3RC33</accession>
<evidence type="ECO:0000259" key="10">
    <source>
        <dbReference type="PROSITE" id="PS51462"/>
    </source>
</evidence>
<dbReference type="InterPro" id="IPR015375">
    <property type="entry name" value="NADH_PPase-like_N"/>
</dbReference>
<evidence type="ECO:0000313" key="12">
    <source>
        <dbReference type="Proteomes" id="UP001521222"/>
    </source>
</evidence>
<dbReference type="Pfam" id="PF09296">
    <property type="entry name" value="NUDIX-like"/>
    <property type="match status" value="1"/>
</dbReference>
<protein>
    <recommendedName>
        <fullName evidence="4">NAD(+) diphosphatase</fullName>
        <ecNumber evidence="4">3.6.1.22</ecNumber>
    </recommendedName>
</protein>
<comment type="catalytic activity">
    <reaction evidence="9">
        <text>a 5'-end NAD(+)-phospho-ribonucleoside in mRNA + H2O = a 5'-end phospho-adenosine-phospho-ribonucleoside in mRNA + beta-nicotinamide D-ribonucleotide + 2 H(+)</text>
        <dbReference type="Rhea" id="RHEA:60876"/>
        <dbReference type="Rhea" id="RHEA-COMP:15698"/>
        <dbReference type="Rhea" id="RHEA-COMP:15719"/>
        <dbReference type="ChEBI" id="CHEBI:14649"/>
        <dbReference type="ChEBI" id="CHEBI:15377"/>
        <dbReference type="ChEBI" id="CHEBI:15378"/>
        <dbReference type="ChEBI" id="CHEBI:144029"/>
        <dbReference type="ChEBI" id="CHEBI:144051"/>
    </reaction>
    <physiologicalReaction direction="left-to-right" evidence="9">
        <dbReference type="Rhea" id="RHEA:60877"/>
    </physiologicalReaction>
</comment>
<gene>
    <name evidence="11" type="primary">NPY1</name>
    <name evidence="11" type="ORF">SLS59_005087</name>
</gene>
<dbReference type="SUPFAM" id="SSF55811">
    <property type="entry name" value="Nudix"/>
    <property type="match status" value="1"/>
</dbReference>
<evidence type="ECO:0000256" key="6">
    <source>
        <dbReference type="ARBA" id="ARBA00022801"/>
    </source>
</evidence>
<evidence type="ECO:0000256" key="5">
    <source>
        <dbReference type="ARBA" id="ARBA00022723"/>
    </source>
</evidence>
<comment type="cofactor">
    <cofactor evidence="2">
        <name>Zn(2+)</name>
        <dbReference type="ChEBI" id="CHEBI:29105"/>
    </cofactor>
</comment>
<dbReference type="PROSITE" id="PS51462">
    <property type="entry name" value="NUDIX"/>
    <property type="match status" value="1"/>
</dbReference>
<dbReference type="InterPro" id="IPR000086">
    <property type="entry name" value="NUDIX_hydrolase_dom"/>
</dbReference>
<evidence type="ECO:0000256" key="4">
    <source>
        <dbReference type="ARBA" id="ARBA00012381"/>
    </source>
</evidence>
<dbReference type="PROSITE" id="PS00893">
    <property type="entry name" value="NUDIX_BOX"/>
    <property type="match status" value="1"/>
</dbReference>
<dbReference type="PANTHER" id="PTHR42904:SF6">
    <property type="entry name" value="NAD-CAPPED RNA HYDROLASE NUDT12"/>
    <property type="match status" value="1"/>
</dbReference>
<name>A0ABR3RC33_9PLEO</name>
<evidence type="ECO:0000256" key="8">
    <source>
        <dbReference type="ARBA" id="ARBA00023027"/>
    </source>
</evidence>
<dbReference type="Gene3D" id="3.90.79.20">
    <property type="match status" value="1"/>
</dbReference>
<dbReference type="Proteomes" id="UP001521222">
    <property type="component" value="Unassembled WGS sequence"/>
</dbReference>
<sequence length="412" mass="45471">MAPLPQPDLPEPAHPTVDSMLSRKFGKEVANYFSGSPLNRVSFLRPDHTFLSSALRHPSATFILFKNIEPLVSSPTSLARVGYADVEPILGKDIFNTTEEDVIAQYNSSLYIPQIVFLGLDERVNGFQYKEHYKGQPWFAVDVTPKANVKDEAEKLISRLQSNGLDFSKGRMHLSLPAEEAAIYAEARHLLDWNARNPFCASCGYKTLSVNAGFKRTCPPKDIAQAVNASTPGERPPCATRTGISNLCFPRTDPTVIMAVVSADGKRILLGRQKRWPQYWYSTLAGFLEPAESVEEAVRREVWEESGVHLGRVVIHSTQPWPYPANLMIGAIGQAIPEGETVHLGHDAELEDAKWFEQDEVREALRVGTSGLGEEPGPEWKEGGLRLPPKTAIAHQLISAMVNGFASGSPMI</sequence>
<reference evidence="11 12" key="1">
    <citation type="submission" date="2024-02" db="EMBL/GenBank/DDBJ databases">
        <title>De novo assembly and annotation of 12 fungi associated with fruit tree decline syndrome in Ontario, Canada.</title>
        <authorList>
            <person name="Sulman M."/>
            <person name="Ellouze W."/>
            <person name="Ilyukhin E."/>
        </authorList>
    </citation>
    <scope>NUCLEOTIDE SEQUENCE [LARGE SCALE GENOMIC DNA]</scope>
    <source>
        <strain evidence="11 12">M97-236</strain>
    </source>
</reference>
<keyword evidence="6" id="KW-0378">Hydrolase</keyword>
<evidence type="ECO:0000313" key="11">
    <source>
        <dbReference type="EMBL" id="KAL1601922.1"/>
    </source>
</evidence>
<evidence type="ECO:0000256" key="7">
    <source>
        <dbReference type="ARBA" id="ARBA00022842"/>
    </source>
</evidence>
<dbReference type="InterPro" id="IPR049734">
    <property type="entry name" value="NudC-like_C"/>
</dbReference>
<dbReference type="CDD" id="cd03429">
    <property type="entry name" value="NUDIX_NADH_pyrophosphatase_Nudt13"/>
    <property type="match status" value="1"/>
</dbReference>
<dbReference type="PANTHER" id="PTHR42904">
    <property type="entry name" value="NUDIX HYDROLASE, NUDC SUBFAMILY"/>
    <property type="match status" value="1"/>
</dbReference>
<comment type="cofactor">
    <cofactor evidence="1">
        <name>Mg(2+)</name>
        <dbReference type="ChEBI" id="CHEBI:18420"/>
    </cofactor>
</comment>
<dbReference type="Pfam" id="PF00293">
    <property type="entry name" value="NUDIX"/>
    <property type="match status" value="1"/>
</dbReference>
<evidence type="ECO:0000256" key="1">
    <source>
        <dbReference type="ARBA" id="ARBA00001946"/>
    </source>
</evidence>
<dbReference type="Gene3D" id="3.90.79.10">
    <property type="entry name" value="Nucleoside Triphosphate Pyrophosphohydrolase"/>
    <property type="match status" value="1"/>
</dbReference>
<proteinExistence type="inferred from homology"/>
<evidence type="ECO:0000256" key="9">
    <source>
        <dbReference type="ARBA" id="ARBA00023679"/>
    </source>
</evidence>
<dbReference type="EMBL" id="JAKIXB020000015">
    <property type="protein sequence ID" value="KAL1601922.1"/>
    <property type="molecule type" value="Genomic_DNA"/>
</dbReference>
<dbReference type="InterPro" id="IPR015797">
    <property type="entry name" value="NUDIX_hydrolase-like_dom_sf"/>
</dbReference>
<organism evidence="11 12">
    <name type="scientific">Nothophoma quercina</name>
    <dbReference type="NCBI Taxonomy" id="749835"/>
    <lineage>
        <taxon>Eukaryota</taxon>
        <taxon>Fungi</taxon>
        <taxon>Dikarya</taxon>
        <taxon>Ascomycota</taxon>
        <taxon>Pezizomycotina</taxon>
        <taxon>Dothideomycetes</taxon>
        <taxon>Pleosporomycetidae</taxon>
        <taxon>Pleosporales</taxon>
        <taxon>Pleosporineae</taxon>
        <taxon>Didymellaceae</taxon>
        <taxon>Nothophoma</taxon>
    </lineage>
</organism>
<dbReference type="EC" id="3.6.1.22" evidence="4"/>
<keyword evidence="8" id="KW-0520">NAD</keyword>
<feature type="domain" description="Nudix hydrolase" evidence="10">
    <location>
        <begin position="250"/>
        <end position="382"/>
    </location>
</feature>
<keyword evidence="7" id="KW-0460">Magnesium</keyword>
<keyword evidence="5" id="KW-0479">Metal-binding</keyword>
<dbReference type="InterPro" id="IPR020084">
    <property type="entry name" value="NUDIX_hydrolase_CS"/>
</dbReference>
<comment type="similarity">
    <text evidence="3">Belongs to the Nudix hydrolase family. NudC subfamily.</text>
</comment>
<dbReference type="InterPro" id="IPR050241">
    <property type="entry name" value="NAD-cap_RNA_hydrolase_NudC"/>
</dbReference>